<evidence type="ECO:0000256" key="5">
    <source>
        <dbReference type="ARBA" id="ARBA00022989"/>
    </source>
</evidence>
<feature type="transmembrane region" description="Helical" evidence="7">
    <location>
        <begin position="20"/>
        <end position="38"/>
    </location>
</feature>
<keyword evidence="10" id="KW-1185">Reference proteome</keyword>
<dbReference type="EMBL" id="NFJD01000001">
    <property type="protein sequence ID" value="OUO57385.1"/>
    <property type="molecule type" value="Genomic_DNA"/>
</dbReference>
<name>A0A1Y4DEQ3_9BACT</name>
<dbReference type="AlphaFoldDB" id="A0A1Y4DEQ3"/>
<sequence>MELLSQVLDIFLHLDVHLNAWAAWMGVWLYVVIFAVVFCETGLVVTPFLPGDSLLFACGALAAAEGSSINLYWLIPVIFAAAVLGDFCNYEIGKWLGPKVFTKEDSIFLNKDHLNKAHAFYEKYGGKTIILARFIPIIRTFAPFVAGIGKMTYFHFASYNLIGAALWVLAFTLGGYFFADLPVVQNHFHYVVVAIIVISLLPAVYEFWNAHRQPKK</sequence>
<feature type="domain" description="VTT" evidence="8">
    <location>
        <begin position="49"/>
        <end position="176"/>
    </location>
</feature>
<comment type="caution">
    <text evidence="9">The sequence shown here is derived from an EMBL/GenBank/DDBJ whole genome shotgun (WGS) entry which is preliminary data.</text>
</comment>
<feature type="transmembrane region" description="Helical" evidence="7">
    <location>
        <begin position="159"/>
        <end position="178"/>
    </location>
</feature>
<comment type="similarity">
    <text evidence="2 7">Belongs to the DedA family.</text>
</comment>
<keyword evidence="5 7" id="KW-1133">Transmembrane helix</keyword>
<evidence type="ECO:0000256" key="4">
    <source>
        <dbReference type="ARBA" id="ARBA00022692"/>
    </source>
</evidence>
<dbReference type="InterPro" id="IPR032816">
    <property type="entry name" value="VTT_dom"/>
</dbReference>
<evidence type="ECO:0000256" key="3">
    <source>
        <dbReference type="ARBA" id="ARBA00022475"/>
    </source>
</evidence>
<gene>
    <name evidence="9" type="ORF">B5F75_01020</name>
</gene>
<dbReference type="RefSeq" id="WP_087286594.1">
    <property type="nucleotide sequence ID" value="NZ_NFJD01000001.1"/>
</dbReference>
<keyword evidence="3 7" id="KW-1003">Cell membrane</keyword>
<dbReference type="InterPro" id="IPR032818">
    <property type="entry name" value="DedA-like"/>
</dbReference>
<dbReference type="Pfam" id="PF09335">
    <property type="entry name" value="VTT_dom"/>
    <property type="match status" value="1"/>
</dbReference>
<organism evidence="9 10">
    <name type="scientific">Candidatus Avelusimicrobium gallicola</name>
    <dbReference type="NCBI Taxonomy" id="2562704"/>
    <lineage>
        <taxon>Bacteria</taxon>
        <taxon>Pseudomonadati</taxon>
        <taxon>Elusimicrobiota</taxon>
        <taxon>Elusimicrobia</taxon>
        <taxon>Elusimicrobiales</taxon>
        <taxon>Elusimicrobiaceae</taxon>
        <taxon>Candidatus Avelusimicrobium</taxon>
    </lineage>
</organism>
<feature type="transmembrane region" description="Helical" evidence="7">
    <location>
        <begin position="190"/>
        <end position="208"/>
    </location>
</feature>
<dbReference type="GO" id="GO:0005886">
    <property type="term" value="C:plasma membrane"/>
    <property type="evidence" value="ECO:0007669"/>
    <property type="project" value="UniProtKB-SubCell"/>
</dbReference>
<keyword evidence="4 7" id="KW-0812">Transmembrane</keyword>
<reference evidence="10" key="1">
    <citation type="submission" date="2017-04" db="EMBL/GenBank/DDBJ databases">
        <title>Function of individual gut microbiota members based on whole genome sequencing of pure cultures obtained from chicken caecum.</title>
        <authorList>
            <person name="Medvecky M."/>
            <person name="Cejkova D."/>
            <person name="Polansky O."/>
            <person name="Karasova D."/>
            <person name="Kubasova T."/>
            <person name="Cizek A."/>
            <person name="Rychlik I."/>
        </authorList>
    </citation>
    <scope>NUCLEOTIDE SEQUENCE [LARGE SCALE GENOMIC DNA]</scope>
    <source>
        <strain evidence="10">An273</strain>
    </source>
</reference>
<evidence type="ECO:0000313" key="9">
    <source>
        <dbReference type="EMBL" id="OUO57385.1"/>
    </source>
</evidence>
<dbReference type="InterPro" id="IPR058127">
    <property type="entry name" value="DedA"/>
</dbReference>
<keyword evidence="6 7" id="KW-0472">Membrane</keyword>
<dbReference type="NCBIfam" id="NF008102">
    <property type="entry name" value="PRK10847.1"/>
    <property type="match status" value="1"/>
</dbReference>
<dbReference type="OrthoDB" id="9813426at2"/>
<protein>
    <recommendedName>
        <fullName evidence="8">VTT domain-containing protein</fullName>
    </recommendedName>
</protein>
<accession>A0A1Y4DEQ3</accession>
<dbReference type="PANTHER" id="PTHR30353:SF0">
    <property type="entry name" value="TRANSMEMBRANE PROTEIN"/>
    <property type="match status" value="1"/>
</dbReference>
<proteinExistence type="inferred from homology"/>
<evidence type="ECO:0000313" key="10">
    <source>
        <dbReference type="Proteomes" id="UP000196368"/>
    </source>
</evidence>
<feature type="transmembrane region" description="Helical" evidence="7">
    <location>
        <begin position="70"/>
        <end position="90"/>
    </location>
</feature>
<comment type="subcellular location">
    <subcellularLocation>
        <location evidence="1 7">Cell membrane</location>
        <topology evidence="1 7">Multi-pass membrane protein</topology>
    </subcellularLocation>
</comment>
<dbReference type="PANTHER" id="PTHR30353">
    <property type="entry name" value="INNER MEMBRANE PROTEIN DEDA-RELATED"/>
    <property type="match status" value="1"/>
</dbReference>
<evidence type="ECO:0000256" key="1">
    <source>
        <dbReference type="ARBA" id="ARBA00004651"/>
    </source>
</evidence>
<evidence type="ECO:0000256" key="6">
    <source>
        <dbReference type="ARBA" id="ARBA00023136"/>
    </source>
</evidence>
<evidence type="ECO:0000259" key="8">
    <source>
        <dbReference type="Pfam" id="PF09335"/>
    </source>
</evidence>
<evidence type="ECO:0000256" key="2">
    <source>
        <dbReference type="ARBA" id="ARBA00010792"/>
    </source>
</evidence>
<evidence type="ECO:0000256" key="7">
    <source>
        <dbReference type="RuleBase" id="RU367016"/>
    </source>
</evidence>
<dbReference type="Proteomes" id="UP000196368">
    <property type="component" value="Unassembled WGS sequence"/>
</dbReference>